<dbReference type="Proteomes" id="UP000812440">
    <property type="component" value="Chromosome 8_10"/>
</dbReference>
<proteinExistence type="predicted"/>
<dbReference type="InterPro" id="IPR050541">
    <property type="entry name" value="LRR_TM_domain-containing"/>
</dbReference>
<dbReference type="InterPro" id="IPR032675">
    <property type="entry name" value="LRR_dom_sf"/>
</dbReference>
<dbReference type="EMBL" id="JAACNH010000003">
    <property type="protein sequence ID" value="KAG8448338.1"/>
    <property type="molecule type" value="Genomic_DNA"/>
</dbReference>
<evidence type="ECO:0000256" key="4">
    <source>
        <dbReference type="ARBA" id="ARBA00023180"/>
    </source>
</evidence>
<keyword evidence="6" id="KW-1185">Reference proteome</keyword>
<dbReference type="InterPro" id="IPR001611">
    <property type="entry name" value="Leu-rich_rpt"/>
</dbReference>
<organism evidence="5 6">
    <name type="scientific">Hymenochirus boettgeri</name>
    <name type="common">Congo dwarf clawed frog</name>
    <dbReference type="NCBI Taxonomy" id="247094"/>
    <lineage>
        <taxon>Eukaryota</taxon>
        <taxon>Metazoa</taxon>
        <taxon>Chordata</taxon>
        <taxon>Craniata</taxon>
        <taxon>Vertebrata</taxon>
        <taxon>Euteleostomi</taxon>
        <taxon>Amphibia</taxon>
        <taxon>Batrachia</taxon>
        <taxon>Anura</taxon>
        <taxon>Pipoidea</taxon>
        <taxon>Pipidae</taxon>
        <taxon>Pipinae</taxon>
        <taxon>Hymenochirus</taxon>
    </lineage>
</organism>
<evidence type="ECO:0008006" key="7">
    <source>
        <dbReference type="Google" id="ProtNLM"/>
    </source>
</evidence>
<keyword evidence="1" id="KW-0433">Leucine-rich repeat</keyword>
<dbReference type="GO" id="GO:0005886">
    <property type="term" value="C:plasma membrane"/>
    <property type="evidence" value="ECO:0007669"/>
    <property type="project" value="TreeGrafter"/>
</dbReference>
<dbReference type="OrthoDB" id="1055097at2759"/>
<protein>
    <recommendedName>
        <fullName evidence="7">Nyctalopin</fullName>
    </recommendedName>
</protein>
<keyword evidence="2" id="KW-0732">Signal</keyword>
<dbReference type="PANTHER" id="PTHR24369:SF213">
    <property type="entry name" value="INSULIN LIKE GROWTH FACTOR BINDING PROTEIN ACID LABILE SUBUNIT"/>
    <property type="match status" value="1"/>
</dbReference>
<reference evidence="5" key="1">
    <citation type="thesis" date="2020" institute="ProQuest LLC" country="789 East Eisenhower Parkway, Ann Arbor, MI, USA">
        <title>Comparative Genomics and Chromosome Evolution.</title>
        <authorList>
            <person name="Mudd A.B."/>
        </authorList>
    </citation>
    <scope>NUCLEOTIDE SEQUENCE</scope>
    <source>
        <strain evidence="5">Female2</strain>
        <tissue evidence="5">Blood</tissue>
    </source>
</reference>
<accession>A0A8T2JWH6</accession>
<name>A0A8T2JWH6_9PIPI</name>
<evidence type="ECO:0000256" key="1">
    <source>
        <dbReference type="ARBA" id="ARBA00022614"/>
    </source>
</evidence>
<dbReference type="InterPro" id="IPR003591">
    <property type="entry name" value="Leu-rich_rpt_typical-subtyp"/>
</dbReference>
<evidence type="ECO:0000256" key="2">
    <source>
        <dbReference type="ARBA" id="ARBA00022729"/>
    </source>
</evidence>
<dbReference type="PROSITE" id="PS51450">
    <property type="entry name" value="LRR"/>
    <property type="match status" value="5"/>
</dbReference>
<dbReference type="SMART" id="SM00369">
    <property type="entry name" value="LRR_TYP"/>
    <property type="match status" value="11"/>
</dbReference>
<gene>
    <name evidence="5" type="ORF">GDO86_015432</name>
</gene>
<dbReference type="Pfam" id="PF13855">
    <property type="entry name" value="LRR_8"/>
    <property type="match status" value="3"/>
</dbReference>
<comment type="caution">
    <text evidence="5">The sequence shown here is derived from an EMBL/GenBank/DDBJ whole genome shotgun (WGS) entry which is preliminary data.</text>
</comment>
<evidence type="ECO:0000313" key="5">
    <source>
        <dbReference type="EMBL" id="KAG8448338.1"/>
    </source>
</evidence>
<keyword evidence="4" id="KW-0325">Glycoprotein</keyword>
<evidence type="ECO:0000313" key="6">
    <source>
        <dbReference type="Proteomes" id="UP000812440"/>
    </source>
</evidence>
<dbReference type="Gene3D" id="3.80.10.10">
    <property type="entry name" value="Ribonuclease Inhibitor"/>
    <property type="match status" value="2"/>
</dbReference>
<dbReference type="FunFam" id="3.80.10.10:FF:000770">
    <property type="entry name" value="Uncharacterized protein"/>
    <property type="match status" value="1"/>
</dbReference>
<evidence type="ECO:0000256" key="3">
    <source>
        <dbReference type="ARBA" id="ARBA00022737"/>
    </source>
</evidence>
<dbReference type="AlphaFoldDB" id="A0A8T2JWH6"/>
<sequence>MCHCSSKQAIQCDYIGLKNLPPDLPSAAVSLNLAGNLFQILSFNAFRCVPSLETLCLSQNSLKFLYPGTFTALNKLKQLNLSKNLNLTYLHAHTFRGLFQLLYLDLSHCNIFEIHPLVFSHVLSLKTLDLSFNKIRYIPQAFSKLENITKLSLEGNNIEAIGRNSLKNQHALQDLNLRRNRIWVIQKDAFNQLNKLNVLNLGHNSLSHLPNQLFSELIQLKNMYLEANKIAQINCSFNNITNLKKLHLNNNQITHINRNAFVSLKHLQLLHLSKNNLTSIPSYLFLTMSKLRHVFLSINPWICDCNMSWIARWLLSYSGVIEGIPCVYEMSKGIGSEVFTQKGDICSQEEINVGPCLETSVSASPGLPVPVELLFLLFLLNINEQH</sequence>
<keyword evidence="3" id="KW-0677">Repeat</keyword>
<dbReference type="SUPFAM" id="SSF52058">
    <property type="entry name" value="L domain-like"/>
    <property type="match status" value="1"/>
</dbReference>
<dbReference type="PANTHER" id="PTHR24369">
    <property type="entry name" value="ANTIGEN BSP, PUTATIVE-RELATED"/>
    <property type="match status" value="1"/>
</dbReference>